<dbReference type="EMBL" id="MCGN01000001">
    <property type="protein sequence ID" value="ORZ02178.1"/>
    <property type="molecule type" value="Genomic_DNA"/>
</dbReference>
<feature type="chain" id="PRO_5012665340" evidence="1">
    <location>
        <begin position="19"/>
        <end position="128"/>
    </location>
</feature>
<name>A0A1X2HSU6_SYNRA</name>
<proteinExistence type="predicted"/>
<keyword evidence="1" id="KW-0732">Signal</keyword>
<dbReference type="Proteomes" id="UP000242180">
    <property type="component" value="Unassembled WGS sequence"/>
</dbReference>
<keyword evidence="3" id="KW-1185">Reference proteome</keyword>
<comment type="caution">
    <text evidence="2">The sequence shown here is derived from an EMBL/GenBank/DDBJ whole genome shotgun (WGS) entry which is preliminary data.</text>
</comment>
<dbReference type="AlphaFoldDB" id="A0A1X2HSU6"/>
<evidence type="ECO:0000256" key="1">
    <source>
        <dbReference type="SAM" id="SignalP"/>
    </source>
</evidence>
<reference evidence="2 3" key="1">
    <citation type="submission" date="2016-07" db="EMBL/GenBank/DDBJ databases">
        <title>Pervasive Adenine N6-methylation of Active Genes in Fungi.</title>
        <authorList>
            <consortium name="DOE Joint Genome Institute"/>
            <person name="Mondo S.J."/>
            <person name="Dannebaum R.O."/>
            <person name="Kuo R.C."/>
            <person name="Labutti K."/>
            <person name="Haridas S."/>
            <person name="Kuo A."/>
            <person name="Salamov A."/>
            <person name="Ahrendt S.R."/>
            <person name="Lipzen A."/>
            <person name="Sullivan W."/>
            <person name="Andreopoulos W.B."/>
            <person name="Clum A."/>
            <person name="Lindquist E."/>
            <person name="Daum C."/>
            <person name="Ramamoorthy G.K."/>
            <person name="Gryganskyi A."/>
            <person name="Culley D."/>
            <person name="Magnuson J.K."/>
            <person name="James T.Y."/>
            <person name="O'Malley M.A."/>
            <person name="Stajich J.E."/>
            <person name="Spatafora J.W."/>
            <person name="Visel A."/>
            <person name="Grigoriev I.V."/>
        </authorList>
    </citation>
    <scope>NUCLEOTIDE SEQUENCE [LARGE SCALE GENOMIC DNA]</scope>
    <source>
        <strain evidence="2 3">NRRL 2496</strain>
    </source>
</reference>
<sequence length="128" mass="14414">MRLATFTVVSALVASVLGATVPEKRGCADQEVFNEQHFDGDCFGECLDSGNHPSVCRHFCRNYSVQEDRYPRACQLPYLHVCGSECPYVGICKDQNGLDHFLCSCHRDHENIPEIPNCSEVKKCSWGW</sequence>
<feature type="signal peptide" evidence="1">
    <location>
        <begin position="1"/>
        <end position="18"/>
    </location>
</feature>
<dbReference type="InParanoid" id="A0A1X2HSU6"/>
<gene>
    <name evidence="2" type="ORF">BCR43DRAFT_500269</name>
</gene>
<protein>
    <submittedName>
        <fullName evidence="2">Uncharacterized protein</fullName>
    </submittedName>
</protein>
<evidence type="ECO:0000313" key="3">
    <source>
        <dbReference type="Proteomes" id="UP000242180"/>
    </source>
</evidence>
<organism evidence="2 3">
    <name type="scientific">Syncephalastrum racemosum</name>
    <name type="common">Filamentous fungus</name>
    <dbReference type="NCBI Taxonomy" id="13706"/>
    <lineage>
        <taxon>Eukaryota</taxon>
        <taxon>Fungi</taxon>
        <taxon>Fungi incertae sedis</taxon>
        <taxon>Mucoromycota</taxon>
        <taxon>Mucoromycotina</taxon>
        <taxon>Mucoromycetes</taxon>
        <taxon>Mucorales</taxon>
        <taxon>Syncephalastraceae</taxon>
        <taxon>Syncephalastrum</taxon>
    </lineage>
</organism>
<evidence type="ECO:0000313" key="2">
    <source>
        <dbReference type="EMBL" id="ORZ02178.1"/>
    </source>
</evidence>
<accession>A0A1X2HSU6</accession>